<keyword evidence="1 2" id="KW-0808">Transferase</keyword>
<dbReference type="Gene3D" id="3.40.50.10540">
    <property type="entry name" value="Crotonobetainyl-coa:carnitine coa-transferase, domain 1"/>
    <property type="match status" value="1"/>
</dbReference>
<dbReference type="STRING" id="76114.ebA5640"/>
<dbReference type="KEGG" id="eba:ebA5640"/>
<organism evidence="2 3">
    <name type="scientific">Aromatoleum aromaticum (strain DSM 19018 / LMG 30748 / EbN1)</name>
    <name type="common">Azoarcus sp. (strain EbN1)</name>
    <dbReference type="NCBI Taxonomy" id="76114"/>
    <lineage>
        <taxon>Bacteria</taxon>
        <taxon>Pseudomonadati</taxon>
        <taxon>Pseudomonadota</taxon>
        <taxon>Betaproteobacteria</taxon>
        <taxon>Rhodocyclales</taxon>
        <taxon>Rhodocyclaceae</taxon>
        <taxon>Aromatoleum</taxon>
    </lineage>
</organism>
<dbReference type="GO" id="GO:0008410">
    <property type="term" value="F:CoA-transferase activity"/>
    <property type="evidence" value="ECO:0007669"/>
    <property type="project" value="TreeGrafter"/>
</dbReference>
<evidence type="ECO:0000256" key="1">
    <source>
        <dbReference type="ARBA" id="ARBA00022679"/>
    </source>
</evidence>
<dbReference type="Proteomes" id="UP000006552">
    <property type="component" value="Chromosome"/>
</dbReference>
<protein>
    <submittedName>
        <fullName evidence="2">Acyl-CoA transferase, family III</fullName>
    </submittedName>
</protein>
<reference evidence="2 3" key="1">
    <citation type="journal article" date="2005" name="Arch. Microbiol.">
        <title>The genome sequence of an anaerobic aromatic-degrading denitrifying bacterium, strain EbN1.</title>
        <authorList>
            <person name="Rabus R."/>
            <person name="Kube M."/>
            <person name="Heider J."/>
            <person name="Beck A."/>
            <person name="Heitmann K."/>
            <person name="Widdel F."/>
            <person name="Reinhardt R."/>
        </authorList>
    </citation>
    <scope>NUCLEOTIDE SEQUENCE [LARGE SCALE GENOMIC DNA]</scope>
    <source>
        <strain evidence="2 3">EbN1</strain>
    </source>
</reference>
<dbReference type="Gene3D" id="3.30.1540.10">
    <property type="entry name" value="formyl-coa transferase, domain 3"/>
    <property type="match status" value="1"/>
</dbReference>
<dbReference type="InterPro" id="IPR003673">
    <property type="entry name" value="CoA-Trfase_fam_III"/>
</dbReference>
<dbReference type="Pfam" id="PF02515">
    <property type="entry name" value="CoA_transf_3"/>
    <property type="match status" value="1"/>
</dbReference>
<accession>Q5P032</accession>
<dbReference type="eggNOG" id="COG1804">
    <property type="taxonomic scope" value="Bacteria"/>
</dbReference>
<dbReference type="AlphaFoldDB" id="Q5P032"/>
<dbReference type="InterPro" id="IPR023606">
    <property type="entry name" value="CoA-Trfase_III_dom_1_sf"/>
</dbReference>
<dbReference type="OrthoDB" id="5294844at2"/>
<name>Q5P032_AROAE</name>
<dbReference type="RefSeq" id="WP_011238998.1">
    <property type="nucleotide sequence ID" value="NC_006513.1"/>
</dbReference>
<dbReference type="HOGENOM" id="CLU_033975_0_0_4"/>
<dbReference type="InterPro" id="IPR044855">
    <property type="entry name" value="CoA-Trfase_III_dom3_sf"/>
</dbReference>
<sequence length="408" mass="44165">MTKFSTTGGLKGLRVLDLGHALAAPFCTQMLADHGADVIKIEPPGGDVSRRIGPFTEDDTTREYGGLYQCCNRNKRGMVLDLKSTEGREAFLKMVEQADCVVENFRAGVMDRLGLSYETLADHNPRIVYTSIRGFGDPRGGKTAYTDWPAVDIIAQAMGGLMSITGPDADCPTKVGGGPGDTIPGLFGAFSTMVALWEARASGKGQYVDVSMVDSLIALNETVTVTYTYTGEVPRPTGSRLPQIAPFGRISTKDGWAVIAVPPGRNWPVFCEVIGRPELIDDPHFCNEQARLANFDAVYEVVESFTREHTRAELLQIFGGKVPFAPVYDSADIFQDPYFQIREMLPQVEQPGSKHKVTVPGVPAKLTRTPGGVFQRAPLLGEHTDDILDGFGFSAEAIATLRKSGAVA</sequence>
<keyword evidence="3" id="KW-1185">Reference proteome</keyword>
<dbReference type="PANTHER" id="PTHR48207:SF3">
    <property type="entry name" value="SUCCINATE--HYDROXYMETHYLGLUTARATE COA-TRANSFERASE"/>
    <property type="match status" value="1"/>
</dbReference>
<proteinExistence type="predicted"/>
<dbReference type="InterPro" id="IPR050483">
    <property type="entry name" value="CoA-transferase_III_domain"/>
</dbReference>
<dbReference type="EMBL" id="CR555306">
    <property type="protein sequence ID" value="CAI09332.1"/>
    <property type="molecule type" value="Genomic_DNA"/>
</dbReference>
<gene>
    <name evidence="2" type="ORF">ebA5640</name>
</gene>
<evidence type="ECO:0000313" key="3">
    <source>
        <dbReference type="Proteomes" id="UP000006552"/>
    </source>
</evidence>
<dbReference type="SUPFAM" id="SSF89796">
    <property type="entry name" value="CoA-transferase family III (CaiB/BaiF)"/>
    <property type="match status" value="1"/>
</dbReference>
<dbReference type="PANTHER" id="PTHR48207">
    <property type="entry name" value="SUCCINATE--HYDROXYMETHYLGLUTARATE COA-TRANSFERASE"/>
    <property type="match status" value="1"/>
</dbReference>
<evidence type="ECO:0000313" key="2">
    <source>
        <dbReference type="EMBL" id="CAI09332.1"/>
    </source>
</evidence>